<protein>
    <submittedName>
        <fullName evidence="2">Uncharacterized protein</fullName>
    </submittedName>
</protein>
<sequence>KDAQPCTCYREDIAEIHSQVDDVTRGIQHDAEDILDDADDINDYTDDTKEIENAKQQDESGESG</sequence>
<feature type="compositionally biased region" description="Acidic residues" evidence="1">
    <location>
        <begin position="34"/>
        <end position="45"/>
    </location>
</feature>
<organism evidence="2 3">
    <name type="scientific">Sinanodonta woodiana</name>
    <name type="common">Chinese pond mussel</name>
    <name type="synonym">Anodonta woodiana</name>
    <dbReference type="NCBI Taxonomy" id="1069815"/>
    <lineage>
        <taxon>Eukaryota</taxon>
        <taxon>Metazoa</taxon>
        <taxon>Spiralia</taxon>
        <taxon>Lophotrochozoa</taxon>
        <taxon>Mollusca</taxon>
        <taxon>Bivalvia</taxon>
        <taxon>Autobranchia</taxon>
        <taxon>Heteroconchia</taxon>
        <taxon>Palaeoheterodonta</taxon>
        <taxon>Unionida</taxon>
        <taxon>Unionoidea</taxon>
        <taxon>Unionidae</taxon>
        <taxon>Unioninae</taxon>
        <taxon>Sinanodonta</taxon>
    </lineage>
</organism>
<gene>
    <name evidence="2" type="ORF">ACJMK2_038496</name>
</gene>
<feature type="compositionally biased region" description="Basic and acidic residues" evidence="1">
    <location>
        <begin position="46"/>
        <end position="58"/>
    </location>
</feature>
<evidence type="ECO:0000313" key="2">
    <source>
        <dbReference type="EMBL" id="KAL3870428.1"/>
    </source>
</evidence>
<reference evidence="2 3" key="1">
    <citation type="submission" date="2024-11" db="EMBL/GenBank/DDBJ databases">
        <title>Chromosome-level genome assembly of the freshwater bivalve Anodonta woodiana.</title>
        <authorList>
            <person name="Chen X."/>
        </authorList>
    </citation>
    <scope>NUCLEOTIDE SEQUENCE [LARGE SCALE GENOMIC DNA]</scope>
    <source>
        <strain evidence="2">MN2024</strain>
        <tissue evidence="2">Gills</tissue>
    </source>
</reference>
<keyword evidence="3" id="KW-1185">Reference proteome</keyword>
<dbReference type="EMBL" id="JBJQND010000007">
    <property type="protein sequence ID" value="KAL3870428.1"/>
    <property type="molecule type" value="Genomic_DNA"/>
</dbReference>
<accession>A0ABD3WC93</accession>
<dbReference type="AlphaFoldDB" id="A0ABD3WC93"/>
<feature type="non-terminal residue" evidence="2">
    <location>
        <position position="1"/>
    </location>
</feature>
<evidence type="ECO:0000256" key="1">
    <source>
        <dbReference type="SAM" id="MobiDB-lite"/>
    </source>
</evidence>
<name>A0ABD3WC93_SINWO</name>
<evidence type="ECO:0000313" key="3">
    <source>
        <dbReference type="Proteomes" id="UP001634394"/>
    </source>
</evidence>
<proteinExistence type="predicted"/>
<comment type="caution">
    <text evidence="2">The sequence shown here is derived from an EMBL/GenBank/DDBJ whole genome shotgun (WGS) entry which is preliminary data.</text>
</comment>
<dbReference type="Proteomes" id="UP001634394">
    <property type="component" value="Unassembled WGS sequence"/>
</dbReference>
<feature type="region of interest" description="Disordered" evidence="1">
    <location>
        <begin position="34"/>
        <end position="64"/>
    </location>
</feature>